<dbReference type="Proteomes" id="UP000094067">
    <property type="component" value="Unassembled WGS sequence"/>
</dbReference>
<feature type="signal peptide" evidence="2">
    <location>
        <begin position="1"/>
        <end position="25"/>
    </location>
</feature>
<dbReference type="AlphaFoldDB" id="A0A1E3AC09"/>
<comment type="caution">
    <text evidence="3">The sequence shown here is derived from an EMBL/GenBank/DDBJ whole genome shotgun (WGS) entry which is preliminary data.</text>
</comment>
<dbReference type="EMBL" id="MCGH01000002">
    <property type="protein sequence ID" value="ODM06268.1"/>
    <property type="molecule type" value="Genomic_DNA"/>
</dbReference>
<proteinExistence type="predicted"/>
<feature type="compositionally biased region" description="Polar residues" evidence="1">
    <location>
        <begin position="33"/>
        <end position="45"/>
    </location>
</feature>
<evidence type="ECO:0000256" key="2">
    <source>
        <dbReference type="SAM" id="SignalP"/>
    </source>
</evidence>
<dbReference type="InterPro" id="IPR050490">
    <property type="entry name" value="Bact_solute-bd_prot1"/>
</dbReference>
<reference evidence="3 4" key="1">
    <citation type="submission" date="2016-07" db="EMBL/GenBank/DDBJ databases">
        <title>Characterization of isolates of Eisenbergiella tayi derived from blood cultures, using whole genome sequencing.</title>
        <authorList>
            <person name="Burdz T."/>
            <person name="Wiebe D."/>
            <person name="Huynh C."/>
            <person name="Bernard K."/>
        </authorList>
    </citation>
    <scope>NUCLEOTIDE SEQUENCE [LARGE SCALE GENOMIC DNA]</scope>
    <source>
        <strain evidence="3 4">NML 110608</strain>
    </source>
</reference>
<keyword evidence="2" id="KW-0732">Signal</keyword>
<sequence length="588" mass="65148">MRNTKLWKKTTAILMCAAMLTGLCACSKGAETGSSETVADSNGAKTEQAAESEDEVITLTVMGEVGNDCISTDDAIGRKIKEELGIVLECTMVTNDKLKVMAAGGDLPDIIQLHEAPTMAKSLIDAGALYPMDEWLENNGENIKTKIPDGLKWSKDVLGGGQTYVLPVAIEVTDKENPKKNGFVGFFTRWDCYKELGCPEITSEDEYLDVLKQMVDAHPETEDGKKVYALSGWTDWGLWPYKISYPFSFGYENLDNNQLFSHVTGELEDMFTKEDGIFWKSLSFFNKAYRMGIMDPEAFTMKNAQYHSKVSNGEILVAADNWDTPDVAICGENAGMYVLPGAFPYIAGIYPLESRLGYTTTNAICISANCKYPEKAMELLEYLNSDEGSRLVRTGIQGEDWDVVDGKPELIGKRLDNFVSNNTQEKDYADKASPQGIGKYAWMCSTQAINPAADGYPYDLTNSKEYTMLSVSAADKDFSDYYGAGKAQYPGEAYVQLVEEGKMKSLDANLITGKLMEPVSDDAVKIFSKADEYFQANIAKIITCEDEAAFEAQKQKMISDVLAMGYEKALAEVQEQFEKAKEMEKQFQ</sequence>
<accession>A0A1E3AC09</accession>
<protein>
    <submittedName>
        <fullName evidence="3">Bacterial extracellular solute-binding protein</fullName>
    </submittedName>
</protein>
<dbReference type="PANTHER" id="PTHR43649">
    <property type="entry name" value="ARABINOSE-BINDING PROTEIN-RELATED"/>
    <property type="match status" value="1"/>
</dbReference>
<evidence type="ECO:0000313" key="4">
    <source>
        <dbReference type="Proteomes" id="UP000094067"/>
    </source>
</evidence>
<feature type="region of interest" description="Disordered" evidence="1">
    <location>
        <begin position="33"/>
        <end position="52"/>
    </location>
</feature>
<gene>
    <name evidence="3" type="ORF">BEI61_02157</name>
</gene>
<organism evidence="3 4">
    <name type="scientific">Eisenbergiella tayi</name>
    <dbReference type="NCBI Taxonomy" id="1432052"/>
    <lineage>
        <taxon>Bacteria</taxon>
        <taxon>Bacillati</taxon>
        <taxon>Bacillota</taxon>
        <taxon>Clostridia</taxon>
        <taxon>Lachnospirales</taxon>
        <taxon>Lachnospiraceae</taxon>
        <taxon>Eisenbergiella</taxon>
    </lineage>
</organism>
<dbReference type="RefSeq" id="WP_069152278.1">
    <property type="nucleotide sequence ID" value="NZ_MCGH01000002.1"/>
</dbReference>
<dbReference type="InterPro" id="IPR006059">
    <property type="entry name" value="SBP"/>
</dbReference>
<dbReference type="Pfam" id="PF01547">
    <property type="entry name" value="SBP_bac_1"/>
    <property type="match status" value="1"/>
</dbReference>
<feature type="chain" id="PRO_5039256554" evidence="2">
    <location>
        <begin position="26"/>
        <end position="588"/>
    </location>
</feature>
<dbReference type="SUPFAM" id="SSF53850">
    <property type="entry name" value="Periplasmic binding protein-like II"/>
    <property type="match status" value="1"/>
</dbReference>
<evidence type="ECO:0000256" key="1">
    <source>
        <dbReference type="SAM" id="MobiDB-lite"/>
    </source>
</evidence>
<dbReference type="Gene3D" id="3.40.190.10">
    <property type="entry name" value="Periplasmic binding protein-like II"/>
    <property type="match status" value="2"/>
</dbReference>
<dbReference type="PROSITE" id="PS51257">
    <property type="entry name" value="PROKAR_LIPOPROTEIN"/>
    <property type="match status" value="1"/>
</dbReference>
<dbReference type="PANTHER" id="PTHR43649:SF12">
    <property type="entry name" value="DIACETYLCHITOBIOSE BINDING PROTEIN DASA"/>
    <property type="match status" value="1"/>
</dbReference>
<name>A0A1E3AC09_9FIRM</name>
<evidence type="ECO:0000313" key="3">
    <source>
        <dbReference type="EMBL" id="ODM06268.1"/>
    </source>
</evidence>